<reference evidence="1 2" key="1">
    <citation type="submission" date="2020-08" db="EMBL/GenBank/DDBJ databases">
        <title>Plant Genome Project.</title>
        <authorList>
            <person name="Zhang R.-G."/>
        </authorList>
    </citation>
    <scope>NUCLEOTIDE SEQUENCE [LARGE SCALE GENOMIC DNA]</scope>
    <source>
        <tissue evidence="1">Rhizome</tissue>
    </source>
</reference>
<evidence type="ECO:0000313" key="2">
    <source>
        <dbReference type="Proteomes" id="UP000734854"/>
    </source>
</evidence>
<evidence type="ECO:0000313" key="1">
    <source>
        <dbReference type="EMBL" id="KAG6527511.1"/>
    </source>
</evidence>
<proteinExistence type="predicted"/>
<dbReference type="Proteomes" id="UP000734854">
    <property type="component" value="Unassembled WGS sequence"/>
</dbReference>
<sequence>MSSMVKWSMECKDRTNHSSVLLPHDFLPTMAAKRLRNVADKVLCKLCNRYKLACSSNFTNIFDSVVENNYQLFMVERLILASAKTYVKTYKEDEDDRCLINGPKNNNNNCQIPVYTMDNEGIDR</sequence>
<dbReference type="EMBL" id="JACMSC010000003">
    <property type="protein sequence ID" value="KAG6527511.1"/>
    <property type="molecule type" value="Genomic_DNA"/>
</dbReference>
<comment type="caution">
    <text evidence="1">The sequence shown here is derived from an EMBL/GenBank/DDBJ whole genome shotgun (WGS) entry which is preliminary data.</text>
</comment>
<dbReference type="AlphaFoldDB" id="A0A8J5I302"/>
<name>A0A8J5I302_ZINOF</name>
<dbReference type="GO" id="GO:0005794">
    <property type="term" value="C:Golgi apparatus"/>
    <property type="evidence" value="ECO:0007669"/>
    <property type="project" value="TreeGrafter"/>
</dbReference>
<protein>
    <submittedName>
        <fullName evidence="1">Uncharacterized protein</fullName>
    </submittedName>
</protein>
<organism evidence="1 2">
    <name type="scientific">Zingiber officinale</name>
    <name type="common">Ginger</name>
    <name type="synonym">Amomum zingiber</name>
    <dbReference type="NCBI Taxonomy" id="94328"/>
    <lineage>
        <taxon>Eukaryota</taxon>
        <taxon>Viridiplantae</taxon>
        <taxon>Streptophyta</taxon>
        <taxon>Embryophyta</taxon>
        <taxon>Tracheophyta</taxon>
        <taxon>Spermatophyta</taxon>
        <taxon>Magnoliopsida</taxon>
        <taxon>Liliopsida</taxon>
        <taxon>Zingiberales</taxon>
        <taxon>Zingiberaceae</taxon>
        <taxon>Zingiber</taxon>
    </lineage>
</organism>
<keyword evidence="2" id="KW-1185">Reference proteome</keyword>
<gene>
    <name evidence="1" type="ORF">ZIOFF_009615</name>
</gene>
<dbReference type="PANTHER" id="PTHR31469">
    <property type="entry name" value="OS07G0633600 PROTEIN"/>
    <property type="match status" value="1"/>
</dbReference>
<dbReference type="PANTHER" id="PTHR31469:SF8">
    <property type="entry name" value="OS07G0641000 PROTEIN"/>
    <property type="match status" value="1"/>
</dbReference>
<accession>A0A8J5I302</accession>